<gene>
    <name evidence="7" type="ORF">MDMS009_2653</name>
</gene>
<dbReference type="EMBL" id="GG657905">
    <property type="protein sequence ID" value="EEF78758.1"/>
    <property type="molecule type" value="Genomic_DNA"/>
</dbReference>
<dbReference type="PANTHER" id="PTHR43261">
    <property type="entry name" value="TRANSLATION ELONGATION FACTOR G-RELATED"/>
    <property type="match status" value="1"/>
</dbReference>
<dbReference type="HOGENOM" id="CLU_002794_9_3_6"/>
<evidence type="ECO:0000256" key="4">
    <source>
        <dbReference type="ARBA" id="ARBA00023134"/>
    </source>
</evidence>
<evidence type="ECO:0000256" key="3">
    <source>
        <dbReference type="ARBA" id="ARBA00022917"/>
    </source>
</evidence>
<dbReference type="GO" id="GO:0017111">
    <property type="term" value="F:ribonucleoside triphosphate phosphatase activity"/>
    <property type="evidence" value="ECO:0007669"/>
    <property type="project" value="UniProtKB-ARBA"/>
</dbReference>
<dbReference type="SUPFAM" id="SSF54980">
    <property type="entry name" value="EF-G C-terminal domain-like"/>
    <property type="match status" value="1"/>
</dbReference>
<proteinExistence type="predicted"/>
<evidence type="ECO:0000256" key="1">
    <source>
        <dbReference type="ARBA" id="ARBA00022741"/>
    </source>
</evidence>
<dbReference type="GO" id="GO:0032790">
    <property type="term" value="P:ribosome disassembly"/>
    <property type="evidence" value="ECO:0007669"/>
    <property type="project" value="TreeGrafter"/>
</dbReference>
<organism evidence="7 8">
    <name type="scientific">Methylophaga thiooxydans DMS010</name>
    <dbReference type="NCBI Taxonomy" id="637616"/>
    <lineage>
        <taxon>Bacteria</taxon>
        <taxon>Pseudomonadati</taxon>
        <taxon>Pseudomonadota</taxon>
        <taxon>Gammaproteobacteria</taxon>
        <taxon>Thiotrichales</taxon>
        <taxon>Piscirickettsiaceae</taxon>
        <taxon>Methylophaga</taxon>
    </lineage>
</organism>
<evidence type="ECO:0000259" key="6">
    <source>
        <dbReference type="SMART" id="SM00838"/>
    </source>
</evidence>
<dbReference type="CDD" id="cd03713">
    <property type="entry name" value="EFG_mtEFG_C"/>
    <property type="match status" value="1"/>
</dbReference>
<comment type="function">
    <text evidence="5">Catalyzes the GTP-dependent ribosomal translocation step during translation elongation. During this step, the ribosome changes from the pre-translocational (PRE) to the post-translocational (POST) state as the newly formed A-site-bound peptidyl-tRNA and P-site-bound deacylated tRNA move to the P and E sites, respectively. Catalyzes the coordinated movement of the two tRNA molecules, the mRNA and conformational changes in the ribosome.</text>
</comment>
<evidence type="ECO:0000256" key="5">
    <source>
        <dbReference type="ARBA" id="ARBA00024731"/>
    </source>
</evidence>
<keyword evidence="4" id="KW-0342">GTP-binding</keyword>
<dbReference type="FunFam" id="3.30.70.240:FF:000001">
    <property type="entry name" value="Elongation factor G"/>
    <property type="match status" value="1"/>
</dbReference>
<keyword evidence="8" id="KW-1185">Reference proteome</keyword>
<dbReference type="GO" id="GO:0003746">
    <property type="term" value="F:translation elongation factor activity"/>
    <property type="evidence" value="ECO:0007669"/>
    <property type="project" value="UniProtKB-KW"/>
</dbReference>
<dbReference type="Gene3D" id="3.30.70.240">
    <property type="match status" value="1"/>
</dbReference>
<dbReference type="AlphaFoldDB" id="C0N8Z6"/>
<dbReference type="InterPro" id="IPR035649">
    <property type="entry name" value="EFG_V"/>
</dbReference>
<sequence>MAFKVAGSLGFRNGAFEASPALLEPVMNIEVVTPEEYMGDVMGDLNRRRGMVSGMDDALSGKVIKAEVPLAEMFGYATDLRSATQGRATYSMEFAKYSEIPGNVAEAIINKTK</sequence>
<dbReference type="GO" id="GO:0005525">
    <property type="term" value="F:GTP binding"/>
    <property type="evidence" value="ECO:0007669"/>
    <property type="project" value="UniProtKB-KW"/>
</dbReference>
<dbReference type="PANTHER" id="PTHR43261:SF1">
    <property type="entry name" value="RIBOSOME-RELEASING FACTOR 2, MITOCHONDRIAL"/>
    <property type="match status" value="1"/>
</dbReference>
<dbReference type="InterPro" id="IPR000640">
    <property type="entry name" value="EFG_V-like"/>
</dbReference>
<reference evidence="7 8" key="1">
    <citation type="journal article" date="2011" name="J. Bacteriol.">
        <title>Draft genome sequence of the chemolithoheterotrophic, halophilic methylotroph Methylophaga thiooxydans DMS010.</title>
        <authorList>
            <person name="Boden R."/>
            <person name="Ferriera S."/>
            <person name="Johnson J."/>
            <person name="Kelly D.P."/>
            <person name="Murrell J.C."/>
            <person name="Schafer H."/>
        </authorList>
    </citation>
    <scope>NUCLEOTIDE SEQUENCE [LARGE SCALE GENOMIC DNA]</scope>
    <source>
        <strain evidence="7 8">DMS010</strain>
    </source>
</reference>
<evidence type="ECO:0000256" key="2">
    <source>
        <dbReference type="ARBA" id="ARBA00022768"/>
    </source>
</evidence>
<dbReference type="Proteomes" id="UP000004679">
    <property type="component" value="Unassembled WGS sequence"/>
</dbReference>
<dbReference type="SMART" id="SM00838">
    <property type="entry name" value="EFG_C"/>
    <property type="match status" value="1"/>
</dbReference>
<protein>
    <submittedName>
        <fullName evidence="7">Elongation factor G C-terminal domain subfamily</fullName>
    </submittedName>
</protein>
<keyword evidence="3" id="KW-0648">Protein biosynthesis</keyword>
<keyword evidence="2 7" id="KW-0251">Elongation factor</keyword>
<accession>C0N8Z6</accession>
<feature type="domain" description="Elongation factor EFG" evidence="6">
    <location>
        <begin position="21"/>
        <end position="108"/>
    </location>
</feature>
<evidence type="ECO:0000313" key="8">
    <source>
        <dbReference type="Proteomes" id="UP000004679"/>
    </source>
</evidence>
<keyword evidence="1" id="KW-0547">Nucleotide-binding</keyword>
<dbReference type="InterPro" id="IPR035647">
    <property type="entry name" value="EFG_III/V"/>
</dbReference>
<evidence type="ECO:0000313" key="7">
    <source>
        <dbReference type="EMBL" id="EEF78758.1"/>
    </source>
</evidence>
<name>C0N8Z6_9GAMM</name>
<dbReference type="Pfam" id="PF00679">
    <property type="entry name" value="EFG_C"/>
    <property type="match status" value="1"/>
</dbReference>